<keyword evidence="3" id="KW-1185">Reference proteome</keyword>
<dbReference type="OrthoDB" id="2082028at2"/>
<protein>
    <recommendedName>
        <fullName evidence="4">HEPN domain-containing protein</fullName>
    </recommendedName>
</protein>
<evidence type="ECO:0000313" key="2">
    <source>
        <dbReference type="EMBL" id="SHH65006.1"/>
    </source>
</evidence>
<keyword evidence="1" id="KW-0812">Transmembrane</keyword>
<dbReference type="Proteomes" id="UP000184522">
    <property type="component" value="Unassembled WGS sequence"/>
</dbReference>
<organism evidence="2 3">
    <name type="scientific">Winogradskyella jejuensis</name>
    <dbReference type="NCBI Taxonomy" id="1089305"/>
    <lineage>
        <taxon>Bacteria</taxon>
        <taxon>Pseudomonadati</taxon>
        <taxon>Bacteroidota</taxon>
        <taxon>Flavobacteriia</taxon>
        <taxon>Flavobacteriales</taxon>
        <taxon>Flavobacteriaceae</taxon>
        <taxon>Winogradskyella</taxon>
    </lineage>
</organism>
<keyword evidence="1" id="KW-1133">Transmembrane helix</keyword>
<dbReference type="EMBL" id="FQWS01000002">
    <property type="protein sequence ID" value="SHH65006.1"/>
    <property type="molecule type" value="Genomic_DNA"/>
</dbReference>
<keyword evidence="1" id="KW-0472">Membrane</keyword>
<dbReference type="AlphaFoldDB" id="A0A1M5UQ44"/>
<gene>
    <name evidence="2" type="ORF">SAMN05444148_2558</name>
</gene>
<reference evidence="3" key="1">
    <citation type="submission" date="2016-11" db="EMBL/GenBank/DDBJ databases">
        <authorList>
            <person name="Varghese N."/>
            <person name="Submissions S."/>
        </authorList>
    </citation>
    <scope>NUCLEOTIDE SEQUENCE [LARGE SCALE GENOMIC DNA]</scope>
    <source>
        <strain evidence="3">DSM 25330</strain>
    </source>
</reference>
<name>A0A1M5UQ44_9FLAO</name>
<accession>A0A1M5UQ44</accession>
<sequence>MDYKKTLDEARQFRIAAAICLFEQEERKYYPKIDRWLIIPATVNYALAIELFLKCLLIKEGNHKTGHKLYDLFLELKPKTQEHIIKLTNLPPIILFHVILKAHSNLYDDWRYFYQKKGGNSNRIEFQFLKDFSNALDKTIFDLYG</sequence>
<evidence type="ECO:0000256" key="1">
    <source>
        <dbReference type="SAM" id="Phobius"/>
    </source>
</evidence>
<dbReference type="STRING" id="1089305.SAMN05444148_2558"/>
<evidence type="ECO:0000313" key="3">
    <source>
        <dbReference type="Proteomes" id="UP000184522"/>
    </source>
</evidence>
<feature type="transmembrane region" description="Helical" evidence="1">
    <location>
        <begin position="36"/>
        <end position="58"/>
    </location>
</feature>
<proteinExistence type="predicted"/>
<dbReference type="RefSeq" id="WP_073087026.1">
    <property type="nucleotide sequence ID" value="NZ_FQWS01000002.1"/>
</dbReference>
<evidence type="ECO:0008006" key="4">
    <source>
        <dbReference type="Google" id="ProtNLM"/>
    </source>
</evidence>